<keyword evidence="6" id="KW-0472">Membrane</keyword>
<evidence type="ECO:0000313" key="8">
    <source>
        <dbReference type="EMBL" id="OUR97470.1"/>
    </source>
</evidence>
<comment type="subcellular location">
    <subcellularLocation>
        <location evidence="1">Cell membrane</location>
        <topology evidence="1">Single-pass membrane protein</topology>
    </subcellularLocation>
    <subcellularLocation>
        <location evidence="7">Cell membrane</location>
        <topology evidence="7">Single-pass type II membrane protein</topology>
    </subcellularLocation>
</comment>
<gene>
    <name evidence="8" type="ORF">A9Q84_09955</name>
</gene>
<dbReference type="PANTHER" id="PTHR30558">
    <property type="entry name" value="EXBD MEMBRANE COMPONENT OF PMF-DRIVEN MACROMOLECULE IMPORT SYSTEM"/>
    <property type="match status" value="1"/>
</dbReference>
<protein>
    <submittedName>
        <fullName evidence="8">Biopolymer transporter ExbD</fullName>
    </submittedName>
</protein>
<dbReference type="AlphaFoldDB" id="A0A1Y5FF02"/>
<reference evidence="9" key="1">
    <citation type="journal article" date="2017" name="Proc. Natl. Acad. Sci. U.S.A.">
        <title>Simulation of Deepwater Horizon oil plume reveals substrate specialization within a complex community of hydrocarbon-degraders.</title>
        <authorList>
            <person name="Hu P."/>
            <person name="Dubinsky E.A."/>
            <person name="Probst A.J."/>
            <person name="Wang J."/>
            <person name="Sieber C.M.K."/>
            <person name="Tom L.M."/>
            <person name="Gardinali P."/>
            <person name="Banfield J.F."/>
            <person name="Atlas R.M."/>
            <person name="Andersen G.L."/>
        </authorList>
    </citation>
    <scope>NUCLEOTIDE SEQUENCE [LARGE SCALE GENOMIC DNA]</scope>
</reference>
<accession>A0A1Y5FF02</accession>
<comment type="caution">
    <text evidence="8">The sequence shown here is derived from an EMBL/GenBank/DDBJ whole genome shotgun (WGS) entry which is preliminary data.</text>
</comment>
<sequence>MIDVVFLLLIFFMVSTVFKKDELALLLNLPKTEKGETIQKKEKNIFIELSKSEIALNGKKQSLSTIEDALKVITKKTIPIDLRIDKDVKYDRVIMLIGKLKKYELTNVSLITDE</sequence>
<comment type="similarity">
    <text evidence="2 7">Belongs to the ExbD/TolR family.</text>
</comment>
<dbReference type="InterPro" id="IPR003400">
    <property type="entry name" value="ExbD"/>
</dbReference>
<dbReference type="GO" id="GO:0015031">
    <property type="term" value="P:protein transport"/>
    <property type="evidence" value="ECO:0007669"/>
    <property type="project" value="UniProtKB-KW"/>
</dbReference>
<evidence type="ECO:0000256" key="3">
    <source>
        <dbReference type="ARBA" id="ARBA00022475"/>
    </source>
</evidence>
<keyword evidence="7" id="KW-0653">Protein transport</keyword>
<evidence type="ECO:0000256" key="1">
    <source>
        <dbReference type="ARBA" id="ARBA00004162"/>
    </source>
</evidence>
<keyword evidence="5" id="KW-1133">Transmembrane helix</keyword>
<evidence type="ECO:0000256" key="5">
    <source>
        <dbReference type="ARBA" id="ARBA00022989"/>
    </source>
</evidence>
<dbReference type="EMBL" id="MAAO01000006">
    <property type="protein sequence ID" value="OUR97470.1"/>
    <property type="molecule type" value="Genomic_DNA"/>
</dbReference>
<dbReference type="Pfam" id="PF02472">
    <property type="entry name" value="ExbD"/>
    <property type="match status" value="1"/>
</dbReference>
<evidence type="ECO:0000256" key="6">
    <source>
        <dbReference type="ARBA" id="ARBA00023136"/>
    </source>
</evidence>
<dbReference type="GO" id="GO:0022857">
    <property type="term" value="F:transmembrane transporter activity"/>
    <property type="evidence" value="ECO:0007669"/>
    <property type="project" value="InterPro"/>
</dbReference>
<name>A0A1Y5FF02_9BACT</name>
<organism evidence="8 9">
    <name type="scientific">Halobacteriovorax marinus</name>
    <dbReference type="NCBI Taxonomy" id="97084"/>
    <lineage>
        <taxon>Bacteria</taxon>
        <taxon>Pseudomonadati</taxon>
        <taxon>Bdellovibrionota</taxon>
        <taxon>Bacteriovoracia</taxon>
        <taxon>Bacteriovoracales</taxon>
        <taxon>Halobacteriovoraceae</taxon>
        <taxon>Halobacteriovorax</taxon>
    </lineage>
</organism>
<dbReference type="Proteomes" id="UP000196531">
    <property type="component" value="Unassembled WGS sequence"/>
</dbReference>
<dbReference type="GO" id="GO:0005886">
    <property type="term" value="C:plasma membrane"/>
    <property type="evidence" value="ECO:0007669"/>
    <property type="project" value="UniProtKB-SubCell"/>
</dbReference>
<dbReference type="Gene3D" id="3.30.420.270">
    <property type="match status" value="1"/>
</dbReference>
<keyword evidence="4 7" id="KW-0812">Transmembrane</keyword>
<evidence type="ECO:0000256" key="2">
    <source>
        <dbReference type="ARBA" id="ARBA00005811"/>
    </source>
</evidence>
<evidence type="ECO:0000313" key="9">
    <source>
        <dbReference type="Proteomes" id="UP000196531"/>
    </source>
</evidence>
<evidence type="ECO:0000256" key="4">
    <source>
        <dbReference type="ARBA" id="ARBA00022692"/>
    </source>
</evidence>
<keyword evidence="3" id="KW-1003">Cell membrane</keyword>
<evidence type="ECO:0000256" key="7">
    <source>
        <dbReference type="RuleBase" id="RU003879"/>
    </source>
</evidence>
<keyword evidence="7" id="KW-0813">Transport</keyword>
<proteinExistence type="inferred from homology"/>